<dbReference type="InterPro" id="IPR011006">
    <property type="entry name" value="CheY-like_superfamily"/>
</dbReference>
<dbReference type="SUPFAM" id="SSF52540">
    <property type="entry name" value="P-loop containing nucleoside triphosphate hydrolases"/>
    <property type="match status" value="1"/>
</dbReference>
<dbReference type="SUPFAM" id="SSF52172">
    <property type="entry name" value="CheY-like"/>
    <property type="match status" value="1"/>
</dbReference>
<evidence type="ECO:0000313" key="4">
    <source>
        <dbReference type="Proteomes" id="UP000270342"/>
    </source>
</evidence>
<feature type="modified residue" description="4-aspartylphosphate" evidence="1">
    <location>
        <position position="65"/>
    </location>
</feature>
<dbReference type="InterPro" id="IPR001789">
    <property type="entry name" value="Sig_transdc_resp-reg_receiver"/>
</dbReference>
<dbReference type="GO" id="GO:0009898">
    <property type="term" value="C:cytoplasmic side of plasma membrane"/>
    <property type="evidence" value="ECO:0007669"/>
    <property type="project" value="TreeGrafter"/>
</dbReference>
<proteinExistence type="predicted"/>
<name>A0A494XHY4_9BURK</name>
<organism evidence="3 4">
    <name type="scientific">Pararobbsia silviterrae</name>
    <dbReference type="NCBI Taxonomy" id="1792498"/>
    <lineage>
        <taxon>Bacteria</taxon>
        <taxon>Pseudomonadati</taxon>
        <taxon>Pseudomonadota</taxon>
        <taxon>Betaproteobacteria</taxon>
        <taxon>Burkholderiales</taxon>
        <taxon>Burkholderiaceae</taxon>
        <taxon>Pararobbsia</taxon>
    </lineage>
</organism>
<dbReference type="GO" id="GO:0000160">
    <property type="term" value="P:phosphorelay signal transduction system"/>
    <property type="evidence" value="ECO:0007669"/>
    <property type="project" value="InterPro"/>
</dbReference>
<evidence type="ECO:0000259" key="2">
    <source>
        <dbReference type="PROSITE" id="PS50110"/>
    </source>
</evidence>
<dbReference type="PANTHER" id="PTHR43384:SF13">
    <property type="entry name" value="SLR0110 PROTEIN"/>
    <property type="match status" value="1"/>
</dbReference>
<evidence type="ECO:0000256" key="1">
    <source>
        <dbReference type="PROSITE-ProRule" id="PRU00169"/>
    </source>
</evidence>
<accession>A0A494XHY4</accession>
<dbReference type="GO" id="GO:0005829">
    <property type="term" value="C:cytosol"/>
    <property type="evidence" value="ECO:0007669"/>
    <property type="project" value="TreeGrafter"/>
</dbReference>
<dbReference type="OrthoDB" id="8531995at2"/>
<dbReference type="InterPro" id="IPR027417">
    <property type="entry name" value="P-loop_NTPase"/>
</dbReference>
<dbReference type="Gene3D" id="3.40.50.300">
    <property type="entry name" value="P-loop containing nucleotide triphosphate hydrolases"/>
    <property type="match status" value="1"/>
</dbReference>
<dbReference type="PROSITE" id="PS50110">
    <property type="entry name" value="RESPONSE_REGULATORY"/>
    <property type="match status" value="1"/>
</dbReference>
<dbReference type="InterPro" id="IPR050625">
    <property type="entry name" value="ParA/MinD_ATPase"/>
</dbReference>
<feature type="domain" description="Response regulatory" evidence="2">
    <location>
        <begin position="16"/>
        <end position="131"/>
    </location>
</feature>
<keyword evidence="4" id="KW-1185">Reference proteome</keyword>
<sequence length="430" mass="46187">MNASVEPLAEREIVDHFVLASNDPAHVFWLTSGLQAAGAVEATRIDAEALAQRIGVINPSIVFLDFTGEQGGAATEAASTIRASFPDLPIIALGAMSDAGSALAALRAGVRDFVDTQSPMEDALRITRDVLANLGDVVVRRGKLTVLLGARIGIGVSTLAANLAYRLQIQNRDHAEHEARAQRRRHTDHPVALLDLGLPAHDSTLHLNTRCEFDFVDAVRNVRRIDQTFVHTALSRHESGLALLSLPFDLGAMREVSFAGAIGLVNRFRAFFDQQIVDLGGFSNTAFTAHLARAADEVWLVCDQGVASIVSAVALLDELKGLDVDIGAIRLIVNKFDPGLSLTPEQVAHRLELPLAAVVPARAVPLGRAINQGTLLAEQAERDPYVRALDALIGRLEPEPMSSPIEHAGLGARLPLGRFLSSSRKRVSSR</sequence>
<dbReference type="GO" id="GO:0005524">
    <property type="term" value="F:ATP binding"/>
    <property type="evidence" value="ECO:0007669"/>
    <property type="project" value="TreeGrafter"/>
</dbReference>
<comment type="caution">
    <text evidence="3">The sequence shown here is derived from an EMBL/GenBank/DDBJ whole genome shotgun (WGS) entry which is preliminary data.</text>
</comment>
<dbReference type="PANTHER" id="PTHR43384">
    <property type="entry name" value="SEPTUM SITE-DETERMINING PROTEIN MIND HOMOLOG, CHLOROPLASTIC-RELATED"/>
    <property type="match status" value="1"/>
</dbReference>
<reference evidence="3 4" key="1">
    <citation type="submission" date="2018-10" db="EMBL/GenBank/DDBJ databases">
        <title>Robbsia sp. DHC34, isolated from soil.</title>
        <authorList>
            <person name="Gao Z.-H."/>
            <person name="Qiu L.-H."/>
        </authorList>
    </citation>
    <scope>NUCLEOTIDE SEQUENCE [LARGE SCALE GENOMIC DNA]</scope>
    <source>
        <strain evidence="3 4">DHC34</strain>
    </source>
</reference>
<keyword evidence="1" id="KW-0597">Phosphoprotein</keyword>
<evidence type="ECO:0000313" key="3">
    <source>
        <dbReference type="EMBL" id="RKP50260.1"/>
    </source>
</evidence>
<dbReference type="GO" id="GO:0016887">
    <property type="term" value="F:ATP hydrolysis activity"/>
    <property type="evidence" value="ECO:0007669"/>
    <property type="project" value="TreeGrafter"/>
</dbReference>
<dbReference type="Gene3D" id="3.40.50.2300">
    <property type="match status" value="1"/>
</dbReference>
<dbReference type="GO" id="GO:0051782">
    <property type="term" value="P:negative regulation of cell division"/>
    <property type="evidence" value="ECO:0007669"/>
    <property type="project" value="TreeGrafter"/>
</dbReference>
<dbReference type="EMBL" id="RBZU01000009">
    <property type="protein sequence ID" value="RKP50260.1"/>
    <property type="molecule type" value="Genomic_DNA"/>
</dbReference>
<protein>
    <submittedName>
        <fullName evidence="3">Fimbrial protein</fullName>
    </submittedName>
</protein>
<dbReference type="RefSeq" id="WP_121088478.1">
    <property type="nucleotide sequence ID" value="NZ_RBZU01000009.1"/>
</dbReference>
<gene>
    <name evidence="3" type="ORF">D7S86_19260</name>
</gene>
<dbReference type="AlphaFoldDB" id="A0A494XHY4"/>
<dbReference type="Proteomes" id="UP000270342">
    <property type="component" value="Unassembled WGS sequence"/>
</dbReference>